<protein>
    <submittedName>
        <fullName evidence="2">NADH-plastoquinone oxidoreductase subunit 6</fullName>
    </submittedName>
</protein>
<geneLocation type="chloroplast" evidence="2"/>
<keyword evidence="1" id="KW-0812">Transmembrane</keyword>
<reference evidence="2" key="1">
    <citation type="journal article" date="2020" name="Mitochondrial DNA Part B Resour">
        <title>The complete chloroplast genome sequence of Santalum album.</title>
        <authorList>
            <person name="Yang D."/>
            <person name="Qiu Q."/>
            <person name="Xu L."/>
            <person name="Xu Y."/>
            <person name="Wang Y."/>
        </authorList>
    </citation>
    <scope>NUCLEOTIDE SEQUENCE</scope>
</reference>
<keyword evidence="2" id="KW-0934">Plastid</keyword>
<keyword evidence="1" id="KW-1133">Transmembrane helix</keyword>
<feature type="transmembrane region" description="Helical" evidence="1">
    <location>
        <begin position="12"/>
        <end position="31"/>
    </location>
</feature>
<keyword evidence="1" id="KW-0472">Membrane</keyword>
<evidence type="ECO:0000313" key="2">
    <source>
        <dbReference type="EMBL" id="QKD76377.1"/>
    </source>
</evidence>
<evidence type="ECO:0000256" key="1">
    <source>
        <dbReference type="SAM" id="Phobius"/>
    </source>
</evidence>
<dbReference type="AlphaFoldDB" id="A0A6M8AUP2"/>
<accession>A0A6M8AUP2</accession>
<organism evidence="2">
    <name type="scientific">Santalum album</name>
    <name type="common">Indian sandalwood</name>
    <dbReference type="NCBI Taxonomy" id="35974"/>
    <lineage>
        <taxon>Eukaryota</taxon>
        <taxon>Viridiplantae</taxon>
        <taxon>Streptophyta</taxon>
        <taxon>Embryophyta</taxon>
        <taxon>Tracheophyta</taxon>
        <taxon>Spermatophyta</taxon>
        <taxon>Magnoliopsida</taxon>
        <taxon>eudicotyledons</taxon>
        <taxon>Gunneridae</taxon>
        <taxon>Pentapetalae</taxon>
        <taxon>Santalales</taxon>
        <taxon>Santalaceae</taxon>
        <taxon>Santalum</taxon>
    </lineage>
</organism>
<name>A0A6M8AUP2_SANAL</name>
<proteinExistence type="predicted"/>
<dbReference type="EMBL" id="MN106256">
    <property type="protein sequence ID" value="QKD76377.1"/>
    <property type="molecule type" value="Genomic_DNA"/>
</dbReference>
<sequence>MGWSYFARFYKYLFVSLITTFLDTSWYRIICITKPNRVIKKDFISNKQ</sequence>
<keyword evidence="2" id="KW-0150">Chloroplast</keyword>
<gene>
    <name evidence="2" type="primary">ndhG</name>
</gene>